<keyword evidence="2" id="KW-1185">Reference proteome</keyword>
<evidence type="ECO:0000313" key="2">
    <source>
        <dbReference type="Proteomes" id="UP001153148"/>
    </source>
</evidence>
<name>A0ABN7P7A6_TIMPD</name>
<accession>A0ABN7P7A6</accession>
<sequence>MVKQKRQKPTFFLL</sequence>
<proteinExistence type="predicted"/>
<gene>
    <name evidence="1" type="ORF">TPAB3V08_LOCUS10678</name>
</gene>
<comment type="caution">
    <text evidence="1">The sequence shown here is derived from an EMBL/GenBank/DDBJ whole genome shotgun (WGS) entry which is preliminary data.</text>
</comment>
<evidence type="ECO:0000313" key="1">
    <source>
        <dbReference type="EMBL" id="CAG2063731.1"/>
    </source>
</evidence>
<dbReference type="Proteomes" id="UP001153148">
    <property type="component" value="Unassembled WGS sequence"/>
</dbReference>
<dbReference type="EMBL" id="CAJPIN010028508">
    <property type="protein sequence ID" value="CAG2063731.1"/>
    <property type="molecule type" value="Genomic_DNA"/>
</dbReference>
<reference evidence="1" key="1">
    <citation type="submission" date="2021-03" db="EMBL/GenBank/DDBJ databases">
        <authorList>
            <person name="Tran Van P."/>
        </authorList>
    </citation>
    <scope>NUCLEOTIDE SEQUENCE</scope>
</reference>
<organism evidence="1 2">
    <name type="scientific">Timema podura</name>
    <name type="common">Walking stick</name>
    <dbReference type="NCBI Taxonomy" id="61482"/>
    <lineage>
        <taxon>Eukaryota</taxon>
        <taxon>Metazoa</taxon>
        <taxon>Ecdysozoa</taxon>
        <taxon>Arthropoda</taxon>
        <taxon>Hexapoda</taxon>
        <taxon>Insecta</taxon>
        <taxon>Pterygota</taxon>
        <taxon>Neoptera</taxon>
        <taxon>Polyneoptera</taxon>
        <taxon>Phasmatodea</taxon>
        <taxon>Timematodea</taxon>
        <taxon>Timematoidea</taxon>
        <taxon>Timematidae</taxon>
        <taxon>Timema</taxon>
    </lineage>
</organism>
<protein>
    <submittedName>
        <fullName evidence="1">Uncharacterized protein</fullName>
    </submittedName>
</protein>